<dbReference type="PANTHER" id="PTHR31384">
    <property type="entry name" value="AUXIN RESPONSE FACTOR 4-RELATED"/>
    <property type="match status" value="1"/>
</dbReference>
<evidence type="ECO:0000313" key="7">
    <source>
        <dbReference type="Proteomes" id="UP000006727"/>
    </source>
</evidence>
<organism evidence="5">
    <name type="scientific">Physcomitrium patens</name>
    <name type="common">Spreading-leaved earth moss</name>
    <name type="synonym">Physcomitrella patens</name>
    <dbReference type="NCBI Taxonomy" id="3218"/>
    <lineage>
        <taxon>Eukaryota</taxon>
        <taxon>Viridiplantae</taxon>
        <taxon>Streptophyta</taxon>
        <taxon>Embryophyta</taxon>
        <taxon>Bryophyta</taxon>
        <taxon>Bryophytina</taxon>
        <taxon>Bryopsida</taxon>
        <taxon>Funariidae</taxon>
        <taxon>Funariales</taxon>
        <taxon>Funariaceae</taxon>
        <taxon>Physcomitrium</taxon>
    </lineage>
</organism>
<feature type="domain" description="PB1" evidence="4">
    <location>
        <begin position="649"/>
        <end position="731"/>
    </location>
</feature>
<accession>A0A2K1JCL2</accession>
<feature type="compositionally biased region" description="Polar residues" evidence="3">
    <location>
        <begin position="296"/>
        <end position="334"/>
    </location>
</feature>
<evidence type="ECO:0000256" key="1">
    <source>
        <dbReference type="ARBA" id="ARBA00023294"/>
    </source>
</evidence>
<dbReference type="Gramene" id="Pp3c15_9710V3.1">
    <property type="protein sequence ID" value="Pp3c15_9710V3.1"/>
    <property type="gene ID" value="Pp3c15_9710"/>
</dbReference>
<evidence type="ECO:0000256" key="3">
    <source>
        <dbReference type="SAM" id="MobiDB-lite"/>
    </source>
</evidence>
<gene>
    <name evidence="5" type="ORF">PHYPA_019545</name>
</gene>
<keyword evidence="2" id="KW-0678">Repressor</keyword>
<reference evidence="6" key="3">
    <citation type="submission" date="2020-12" db="UniProtKB">
        <authorList>
            <consortium name="EnsemblPlants"/>
        </authorList>
    </citation>
    <scope>IDENTIFICATION</scope>
</reference>
<keyword evidence="2" id="KW-0805">Transcription regulation</keyword>
<dbReference type="SUPFAM" id="SSF54277">
    <property type="entry name" value="CAD &amp; PB1 domains"/>
    <property type="match status" value="1"/>
</dbReference>
<keyword evidence="2" id="KW-0804">Transcription</keyword>
<dbReference type="InterPro" id="IPR053793">
    <property type="entry name" value="PB1-like"/>
</dbReference>
<feature type="compositionally biased region" description="Polar residues" evidence="3">
    <location>
        <begin position="399"/>
        <end position="421"/>
    </location>
</feature>
<evidence type="ECO:0000256" key="2">
    <source>
        <dbReference type="RuleBase" id="RU004549"/>
    </source>
</evidence>
<feature type="region of interest" description="Disordered" evidence="3">
    <location>
        <begin position="368"/>
        <end position="424"/>
    </location>
</feature>
<dbReference type="PANTHER" id="PTHR31384:SF179">
    <property type="entry name" value="AUXIN-RESPONSIVE PROTEIN"/>
    <property type="match status" value="1"/>
</dbReference>
<reference evidence="5 7" key="2">
    <citation type="journal article" date="2018" name="Plant J.">
        <title>The Physcomitrella patens chromosome-scale assembly reveals moss genome structure and evolution.</title>
        <authorList>
            <person name="Lang D."/>
            <person name="Ullrich K.K."/>
            <person name="Murat F."/>
            <person name="Fuchs J."/>
            <person name="Jenkins J."/>
            <person name="Haas F.B."/>
            <person name="Piednoel M."/>
            <person name="Gundlach H."/>
            <person name="Van Bel M."/>
            <person name="Meyberg R."/>
            <person name="Vives C."/>
            <person name="Morata J."/>
            <person name="Symeonidi A."/>
            <person name="Hiss M."/>
            <person name="Muchero W."/>
            <person name="Kamisugi Y."/>
            <person name="Saleh O."/>
            <person name="Blanc G."/>
            <person name="Decker E.L."/>
            <person name="van Gessel N."/>
            <person name="Grimwood J."/>
            <person name="Hayes R.D."/>
            <person name="Graham S.W."/>
            <person name="Gunter L.E."/>
            <person name="McDaniel S.F."/>
            <person name="Hoernstein S.N.W."/>
            <person name="Larsson A."/>
            <person name="Li F.W."/>
            <person name="Perroud P.F."/>
            <person name="Phillips J."/>
            <person name="Ranjan P."/>
            <person name="Rokshar D.S."/>
            <person name="Rothfels C.J."/>
            <person name="Schneider L."/>
            <person name="Shu S."/>
            <person name="Stevenson D.W."/>
            <person name="Thummler F."/>
            <person name="Tillich M."/>
            <person name="Villarreal Aguilar J.C."/>
            <person name="Widiez T."/>
            <person name="Wong G.K."/>
            <person name="Wymore A."/>
            <person name="Zhang Y."/>
            <person name="Zimmer A.D."/>
            <person name="Quatrano R.S."/>
            <person name="Mayer K.F.X."/>
            <person name="Goodstein D."/>
            <person name="Casacuberta J.M."/>
            <person name="Vandepoele K."/>
            <person name="Reski R."/>
            <person name="Cuming A.C."/>
            <person name="Tuskan G.A."/>
            <person name="Maumus F."/>
            <person name="Salse J."/>
            <person name="Schmutz J."/>
            <person name="Rensing S.A."/>
        </authorList>
    </citation>
    <scope>NUCLEOTIDE SEQUENCE [LARGE SCALE GENOMIC DNA]</scope>
    <source>
        <strain evidence="6 7">cv. Gransden 2004</strain>
    </source>
</reference>
<feature type="region of interest" description="Disordered" evidence="3">
    <location>
        <begin position="235"/>
        <end position="284"/>
    </location>
</feature>
<feature type="compositionally biased region" description="Low complexity" evidence="3">
    <location>
        <begin position="122"/>
        <end position="138"/>
    </location>
</feature>
<comment type="similarity">
    <text evidence="2">Belongs to the Aux/IAA family.</text>
</comment>
<sequence>MDSGVPNLVATGKRRREGHPIDEDLKEVKETRQWYGSQRADDDVTEGFQNNVHYPGISMESLMRMQQIQQHQQQQQNSEAAVMSPVVPHLNMQQRVEAAAALQDLRGNVAFQQPQLQQHMKYGIQQQQQSISQMQKQGTKPDVCSLGDSNYQPHSPLSLPPPPYIRTPPLHSEADVHNGSPTSSSSGPYPNLPNLTAPPRSSQQCSAPIQLLEPESDSSYSSLMHISQSNLLAQSKAKSVQNGPLQTQQSLQSSLSGMSTQQLRGHSPQSGMAQQVDGVSGLHSTGHDLEVEISRQQAGQAVPNSGLQASGSHGVSTCTQGSLQNGNVHHQNGHGSPGLRQSGMQNGVAFQHNGHALSANGLHIGVQNTSIQQPGGHLLPNQLPQLGGASLPPQGRHSMPSSLHHQQGVNSAQNGMPNGSHNGMVHQQAVHSAPNGLPNASYSGMMHQQGGHRIQDGMLHSTGHISSMGPQNPGQNSAVIHQSVQGCSSGMQQQQQMQTPNNWYPSIRDSTTMSETQPSVSTSRLQTKVEAVAYSMNSPIHSFANQLGSQRGLPTALPQVNQVQNGYRDIMLDQDLKQEVCGSPSNMVGKVLPAHTDLQGRRFLQGNNFSAPSSSGGDINLSSTVMNGAFDDPRLLQRAFLCPQPKITRSYIKVYKLGSITRAVDVNRFKDYTELRCELARMFNLDGQLDPTVGWQLVFTDNEDDLLLVGDDPWDEFVRNVRGIRILTPAEVYFYTNEEKCTAAAYNSTGGSAPKPM</sequence>
<comment type="function">
    <text evidence="2">Aux/IAA proteins are short-lived transcriptional factors that function as repressors of early auxin response genes at low auxin concentrations.</text>
</comment>
<dbReference type="Proteomes" id="UP000006727">
    <property type="component" value="Chromosome 15"/>
</dbReference>
<dbReference type="GO" id="GO:0003677">
    <property type="term" value="F:DNA binding"/>
    <property type="evidence" value="ECO:0007669"/>
    <property type="project" value="InterPro"/>
</dbReference>
<comment type="subunit">
    <text evidence="2">Homodimers and heterodimers.</text>
</comment>
<feature type="compositionally biased region" description="Low complexity" evidence="3">
    <location>
        <begin position="179"/>
        <end position="188"/>
    </location>
</feature>
<comment type="subcellular location">
    <subcellularLocation>
        <location evidence="2">Nucleus</location>
    </subcellularLocation>
</comment>
<proteinExistence type="inferred from homology"/>
<evidence type="ECO:0000313" key="6">
    <source>
        <dbReference type="EnsemblPlants" id="Pp3c15_9710V3.1"/>
    </source>
</evidence>
<dbReference type="PROSITE" id="PS51745">
    <property type="entry name" value="PB1"/>
    <property type="match status" value="1"/>
</dbReference>
<keyword evidence="7" id="KW-1185">Reference proteome</keyword>
<feature type="compositionally biased region" description="Polar residues" evidence="3">
    <location>
        <begin position="235"/>
        <end position="244"/>
    </location>
</feature>
<dbReference type="EMBL" id="ABEU02000015">
    <property type="protein sequence ID" value="PNR39267.1"/>
    <property type="molecule type" value="Genomic_DNA"/>
</dbReference>
<feature type="compositionally biased region" description="Low complexity" evidence="3">
    <location>
        <begin position="245"/>
        <end position="263"/>
    </location>
</feature>
<dbReference type="InterPro" id="IPR044835">
    <property type="entry name" value="ARF_plant"/>
</dbReference>
<feature type="region of interest" description="Disordered" evidence="3">
    <location>
        <begin position="296"/>
        <end position="345"/>
    </location>
</feature>
<dbReference type="GO" id="GO:0006355">
    <property type="term" value="P:regulation of DNA-templated transcription"/>
    <property type="evidence" value="ECO:0007669"/>
    <property type="project" value="InterPro"/>
</dbReference>
<keyword evidence="1 2" id="KW-0927">Auxin signaling pathway</keyword>
<dbReference type="InterPro" id="IPR033389">
    <property type="entry name" value="AUX/IAA_dom"/>
</dbReference>
<keyword evidence="2" id="KW-0539">Nucleus</keyword>
<feature type="region of interest" description="Disordered" evidence="3">
    <location>
        <begin position="122"/>
        <end position="206"/>
    </location>
</feature>
<dbReference type="Pfam" id="PF02309">
    <property type="entry name" value="AUX_IAA"/>
    <property type="match status" value="1"/>
</dbReference>
<dbReference type="EnsemblPlants" id="Pp3c15_9710V3.1">
    <property type="protein sequence ID" value="Pp3c15_9710V3.1"/>
    <property type="gene ID" value="Pp3c15_9710"/>
</dbReference>
<name>A0A2K1JCL2_PHYPA</name>
<evidence type="ECO:0000313" key="5">
    <source>
        <dbReference type="EMBL" id="PNR39267.1"/>
    </source>
</evidence>
<dbReference type="PaxDb" id="3218-PP1S250_62V6.1"/>
<feature type="region of interest" description="Disordered" evidence="3">
    <location>
        <begin position="1"/>
        <end position="25"/>
    </location>
</feature>
<evidence type="ECO:0000259" key="4">
    <source>
        <dbReference type="PROSITE" id="PS51745"/>
    </source>
</evidence>
<dbReference type="GO" id="GO:0009734">
    <property type="term" value="P:auxin-activated signaling pathway"/>
    <property type="evidence" value="ECO:0007669"/>
    <property type="project" value="UniProtKB-UniRule"/>
</dbReference>
<dbReference type="Gene3D" id="3.10.20.90">
    <property type="entry name" value="Phosphatidylinositol 3-kinase Catalytic Subunit, Chain A, domain 1"/>
    <property type="match status" value="1"/>
</dbReference>
<reference evidence="5 7" key="1">
    <citation type="journal article" date="2008" name="Science">
        <title>The Physcomitrella genome reveals evolutionary insights into the conquest of land by plants.</title>
        <authorList>
            <person name="Rensing S."/>
            <person name="Lang D."/>
            <person name="Zimmer A."/>
            <person name="Terry A."/>
            <person name="Salamov A."/>
            <person name="Shapiro H."/>
            <person name="Nishiyama T."/>
            <person name="Perroud P.-F."/>
            <person name="Lindquist E."/>
            <person name="Kamisugi Y."/>
            <person name="Tanahashi T."/>
            <person name="Sakakibara K."/>
            <person name="Fujita T."/>
            <person name="Oishi K."/>
            <person name="Shin-I T."/>
            <person name="Kuroki Y."/>
            <person name="Toyoda A."/>
            <person name="Suzuki Y."/>
            <person name="Hashimoto A."/>
            <person name="Yamaguchi K."/>
            <person name="Sugano A."/>
            <person name="Kohara Y."/>
            <person name="Fujiyama A."/>
            <person name="Anterola A."/>
            <person name="Aoki S."/>
            <person name="Ashton N."/>
            <person name="Barbazuk W.B."/>
            <person name="Barker E."/>
            <person name="Bennetzen J."/>
            <person name="Bezanilla M."/>
            <person name="Blankenship R."/>
            <person name="Cho S.H."/>
            <person name="Dutcher S."/>
            <person name="Estelle M."/>
            <person name="Fawcett J.A."/>
            <person name="Gundlach H."/>
            <person name="Hanada K."/>
            <person name="Heyl A."/>
            <person name="Hicks K.A."/>
            <person name="Hugh J."/>
            <person name="Lohr M."/>
            <person name="Mayer K."/>
            <person name="Melkozernov A."/>
            <person name="Murata T."/>
            <person name="Nelson D."/>
            <person name="Pils B."/>
            <person name="Prigge M."/>
            <person name="Reiss B."/>
            <person name="Renner T."/>
            <person name="Rombauts S."/>
            <person name="Rushton P."/>
            <person name="Sanderfoot A."/>
            <person name="Schween G."/>
            <person name="Shiu S.-H."/>
            <person name="Stueber K."/>
            <person name="Theodoulou F.L."/>
            <person name="Tu H."/>
            <person name="Van de Peer Y."/>
            <person name="Verrier P.J."/>
            <person name="Waters E."/>
            <person name="Wood A."/>
            <person name="Yang L."/>
            <person name="Cove D."/>
            <person name="Cuming A."/>
            <person name="Hasebe M."/>
            <person name="Lucas S."/>
            <person name="Mishler D.B."/>
            <person name="Reski R."/>
            <person name="Grigoriev I."/>
            <person name="Quatrano R.S."/>
            <person name="Boore J.L."/>
        </authorList>
    </citation>
    <scope>NUCLEOTIDE SEQUENCE [LARGE SCALE GENOMIC DNA]</scope>
    <source>
        <strain evidence="6 7">cv. Gransden 2004</strain>
    </source>
</reference>
<protein>
    <recommendedName>
        <fullName evidence="2">Auxin-responsive protein</fullName>
    </recommendedName>
</protein>
<dbReference type="AlphaFoldDB" id="A0A2K1JCL2"/>
<dbReference type="GO" id="GO:0005634">
    <property type="term" value="C:nucleus"/>
    <property type="evidence" value="ECO:0007669"/>
    <property type="project" value="UniProtKB-SubCell"/>
</dbReference>